<dbReference type="GO" id="GO:0048593">
    <property type="term" value="P:camera-type eye morphogenesis"/>
    <property type="evidence" value="ECO:0007669"/>
    <property type="project" value="UniProtKB-ARBA"/>
</dbReference>
<keyword evidence="4" id="KW-0805">Transcription regulation</keyword>
<accession>A0ABD2HM24</accession>
<keyword evidence="10" id="KW-1185">Reference proteome</keyword>
<feature type="domain" description="Paired" evidence="8">
    <location>
        <begin position="16"/>
        <end position="142"/>
    </location>
</feature>
<protein>
    <recommendedName>
        <fullName evidence="8">Paired domain-containing protein</fullName>
    </recommendedName>
</protein>
<dbReference type="PROSITE" id="PS51057">
    <property type="entry name" value="PAIRED_2"/>
    <property type="match status" value="1"/>
</dbReference>
<evidence type="ECO:0000313" key="9">
    <source>
        <dbReference type="EMBL" id="KAL3067005.1"/>
    </source>
</evidence>
<dbReference type="Proteomes" id="UP001619887">
    <property type="component" value="Unassembled WGS sequence"/>
</dbReference>
<keyword evidence="2" id="KW-0217">Developmental protein</keyword>
<evidence type="ECO:0000313" key="10">
    <source>
        <dbReference type="Proteomes" id="UP001619887"/>
    </source>
</evidence>
<comment type="subcellular location">
    <subcellularLocation>
        <location evidence="1">Nucleus</location>
    </subcellularLocation>
</comment>
<organism evidence="9 10">
    <name type="scientific">Pagothenia borchgrevinki</name>
    <name type="common">Bald rockcod</name>
    <name type="synonym">Trematomus borchgrevinki</name>
    <dbReference type="NCBI Taxonomy" id="8213"/>
    <lineage>
        <taxon>Eukaryota</taxon>
        <taxon>Metazoa</taxon>
        <taxon>Chordata</taxon>
        <taxon>Craniata</taxon>
        <taxon>Vertebrata</taxon>
        <taxon>Euteleostomi</taxon>
        <taxon>Actinopterygii</taxon>
        <taxon>Neopterygii</taxon>
        <taxon>Teleostei</taxon>
        <taxon>Neoteleostei</taxon>
        <taxon>Acanthomorphata</taxon>
        <taxon>Eupercaria</taxon>
        <taxon>Perciformes</taxon>
        <taxon>Notothenioidei</taxon>
        <taxon>Nototheniidae</taxon>
        <taxon>Pagothenia</taxon>
    </lineage>
</organism>
<evidence type="ECO:0000256" key="6">
    <source>
        <dbReference type="ARBA" id="ARBA00023163"/>
    </source>
</evidence>
<dbReference type="PANTHER" id="PTHR45636">
    <property type="entry name" value="PAIRED BOX PROTEIN PAX-6-RELATED-RELATED"/>
    <property type="match status" value="1"/>
</dbReference>
<dbReference type="PANTHER" id="PTHR45636:SF20">
    <property type="entry name" value="PAIRED BOX PROTEIN PAX-5"/>
    <property type="match status" value="1"/>
</dbReference>
<dbReference type="InterPro" id="IPR043565">
    <property type="entry name" value="PAX_fam"/>
</dbReference>
<evidence type="ECO:0000256" key="4">
    <source>
        <dbReference type="ARBA" id="ARBA00023015"/>
    </source>
</evidence>
<dbReference type="SMART" id="SM00351">
    <property type="entry name" value="PAX"/>
    <property type="match status" value="1"/>
</dbReference>
<comment type="caution">
    <text evidence="9">The sequence shown here is derived from an EMBL/GenBank/DDBJ whole genome shotgun (WGS) entry which is preliminary data.</text>
</comment>
<dbReference type="EMBL" id="JBIYXZ010002068">
    <property type="protein sequence ID" value="KAL3067005.1"/>
    <property type="molecule type" value="Genomic_DNA"/>
</dbReference>
<dbReference type="CDD" id="cd00131">
    <property type="entry name" value="PAX"/>
    <property type="match status" value="1"/>
</dbReference>
<dbReference type="InterPro" id="IPR022130">
    <property type="entry name" value="Pax2_C"/>
</dbReference>
<reference evidence="9 10" key="1">
    <citation type="journal article" date="2022" name="G3 (Bethesda)">
        <title>Evaluating Illumina-, Nanopore-, and PacBio-based genome assembly strategies with the bald notothen, Trematomus borchgrevinki.</title>
        <authorList>
            <person name="Rayamajhi N."/>
            <person name="Cheng C.C."/>
            <person name="Catchen J.M."/>
        </authorList>
    </citation>
    <scope>NUCLEOTIDE SEQUENCE [LARGE SCALE GENOMIC DNA]</scope>
    <source>
        <strain evidence="9">AGRC-2024</strain>
    </source>
</reference>
<proteinExistence type="predicted"/>
<dbReference type="Pfam" id="PF00292">
    <property type="entry name" value="PAX"/>
    <property type="match status" value="1"/>
</dbReference>
<gene>
    <name evidence="9" type="ORF">OYC64_016870</name>
</gene>
<evidence type="ECO:0000256" key="7">
    <source>
        <dbReference type="ARBA" id="ARBA00023242"/>
    </source>
</evidence>
<keyword evidence="5" id="KW-0238">DNA-binding</keyword>
<dbReference type="GO" id="GO:0005634">
    <property type="term" value="C:nucleus"/>
    <property type="evidence" value="ECO:0007669"/>
    <property type="project" value="UniProtKB-SubCell"/>
</dbReference>
<evidence type="ECO:0000256" key="2">
    <source>
        <dbReference type="ARBA" id="ARBA00022473"/>
    </source>
</evidence>
<sequence>MEQGPTSPALRLGRTGHGGVNQLGGVFVNGRPLPDVVRQRIVELAHQGVRPCDISRQLRVSHGCVSKILGRYYETGSIRPGVIGGSKPKVATPKVVDKIADYKRQNPTMFAWEIRDRLLAERVCDNDSVPSVSSINRIIRTKVQQPPGQTGSMSAHNLATSVAATQVSGVTNDSAGSSYSISGILGISSAADVGKRKRDEGLQESPLANGHGHSGRDFLRKQMRGELFSPQQIETSDYSSMASLAGGLDEMKNSLGNPGTGAELGASVSGPQSYSLVPGRDLASTTLPGYPPHVPPTGQGSYSTPSLTGMVPGGDFSGSPYSHPQYSTYNESWRFPNPSLLVFQQDYGSLLGTEIGCSSSLFTSQAGQMQGSPYYYSTSRGAGPAATATASAYDRH</sequence>
<dbReference type="AlphaFoldDB" id="A0ABD2HM24"/>
<dbReference type="GO" id="GO:0009952">
    <property type="term" value="P:anterior/posterior pattern specification"/>
    <property type="evidence" value="ECO:0007669"/>
    <property type="project" value="UniProtKB-ARBA"/>
</dbReference>
<keyword evidence="7" id="KW-0539">Nucleus</keyword>
<dbReference type="Gene3D" id="1.10.10.10">
    <property type="entry name" value="Winged helix-like DNA-binding domain superfamily/Winged helix DNA-binding domain"/>
    <property type="match status" value="2"/>
</dbReference>
<dbReference type="Pfam" id="PF12403">
    <property type="entry name" value="Pax2_C"/>
    <property type="match status" value="1"/>
</dbReference>
<dbReference type="InterPro" id="IPR036388">
    <property type="entry name" value="WH-like_DNA-bd_sf"/>
</dbReference>
<dbReference type="FunFam" id="1.10.10.10:FF:000003">
    <property type="entry name" value="Paired box protein Pax-6"/>
    <property type="match status" value="1"/>
</dbReference>
<evidence type="ECO:0000256" key="3">
    <source>
        <dbReference type="ARBA" id="ARBA00022724"/>
    </source>
</evidence>
<evidence type="ECO:0000256" key="1">
    <source>
        <dbReference type="ARBA" id="ARBA00004123"/>
    </source>
</evidence>
<dbReference type="PRINTS" id="PR00027">
    <property type="entry name" value="PAIREDBOX"/>
</dbReference>
<evidence type="ECO:0000259" key="8">
    <source>
        <dbReference type="PROSITE" id="PS51057"/>
    </source>
</evidence>
<dbReference type="GO" id="GO:0003677">
    <property type="term" value="F:DNA binding"/>
    <property type="evidence" value="ECO:0007669"/>
    <property type="project" value="UniProtKB-KW"/>
</dbReference>
<dbReference type="InterPro" id="IPR009057">
    <property type="entry name" value="Homeodomain-like_sf"/>
</dbReference>
<dbReference type="InterPro" id="IPR001523">
    <property type="entry name" value="Paired_dom"/>
</dbReference>
<dbReference type="GO" id="GO:0030902">
    <property type="term" value="P:hindbrain development"/>
    <property type="evidence" value="ECO:0007669"/>
    <property type="project" value="UniProtKB-ARBA"/>
</dbReference>
<keyword evidence="6" id="KW-0804">Transcription</keyword>
<dbReference type="FunFam" id="1.10.10.10:FF:000013">
    <property type="entry name" value="Paired box 8 isoform 1"/>
    <property type="match status" value="1"/>
</dbReference>
<dbReference type="SUPFAM" id="SSF46689">
    <property type="entry name" value="Homeodomain-like"/>
    <property type="match status" value="1"/>
</dbReference>
<reference evidence="9 10" key="2">
    <citation type="journal article" date="2024" name="G3 (Bethesda)">
        <title>The genome of the cryopelagic Antarctic bald notothen, Trematomus borchgrevinki.</title>
        <authorList>
            <person name="Rayamajhi N."/>
            <person name="Rivera-Colon A.G."/>
            <person name="Minhas B.F."/>
            <person name="Cheng C.C."/>
            <person name="Catchen J.M."/>
        </authorList>
    </citation>
    <scope>NUCLEOTIDE SEQUENCE [LARGE SCALE GENOMIC DNA]</scope>
    <source>
        <strain evidence="9">AGRC-2024</strain>
    </source>
</reference>
<name>A0ABD2HM24_PAGBO</name>
<dbReference type="PROSITE" id="PS00034">
    <property type="entry name" value="PAIRED_1"/>
    <property type="match status" value="1"/>
</dbReference>
<evidence type="ECO:0000256" key="5">
    <source>
        <dbReference type="ARBA" id="ARBA00023125"/>
    </source>
</evidence>
<dbReference type="InterPro" id="IPR043182">
    <property type="entry name" value="PAIRED_DNA-bd_dom"/>
</dbReference>
<keyword evidence="3" id="KW-0563">Paired box</keyword>